<evidence type="ECO:0000313" key="2">
    <source>
        <dbReference type="Proteomes" id="UP000176409"/>
    </source>
</evidence>
<dbReference type="AlphaFoldDB" id="A0A1F6AW63"/>
<name>A0A1F6AW63_9BACT</name>
<gene>
    <name evidence="1" type="ORF">A2973_01345</name>
</gene>
<dbReference type="EMBL" id="MFJZ01000063">
    <property type="protein sequence ID" value="OGG28931.1"/>
    <property type="molecule type" value="Genomic_DNA"/>
</dbReference>
<dbReference type="Proteomes" id="UP000176409">
    <property type="component" value="Unassembled WGS sequence"/>
</dbReference>
<evidence type="ECO:0000313" key="1">
    <source>
        <dbReference type="EMBL" id="OGG28931.1"/>
    </source>
</evidence>
<proteinExistence type="predicted"/>
<sequence>MREYQKMVAKMTEEHKELFENFKDIHNEYAMNPREWQKLFNEYGAEVVEIIREYERKLCANMATGKYGQFSASLSEKFWSEVKKVFPKIDFVGIKIE</sequence>
<protein>
    <submittedName>
        <fullName evidence="1">Uncharacterized protein</fullName>
    </submittedName>
</protein>
<reference evidence="1 2" key="1">
    <citation type="journal article" date="2016" name="Nat. Commun.">
        <title>Thousands of microbial genomes shed light on interconnected biogeochemical processes in an aquifer system.</title>
        <authorList>
            <person name="Anantharaman K."/>
            <person name="Brown C.T."/>
            <person name="Hug L.A."/>
            <person name="Sharon I."/>
            <person name="Castelle C.J."/>
            <person name="Probst A.J."/>
            <person name="Thomas B.C."/>
            <person name="Singh A."/>
            <person name="Wilkins M.J."/>
            <person name="Karaoz U."/>
            <person name="Brodie E.L."/>
            <person name="Williams K.H."/>
            <person name="Hubbard S.S."/>
            <person name="Banfield J.F."/>
        </authorList>
    </citation>
    <scope>NUCLEOTIDE SEQUENCE [LARGE SCALE GENOMIC DNA]</scope>
</reference>
<organism evidence="1 2">
    <name type="scientific">Candidatus Gottesmanbacteria bacterium RIFCSPLOWO2_01_FULL_49_10</name>
    <dbReference type="NCBI Taxonomy" id="1798396"/>
    <lineage>
        <taxon>Bacteria</taxon>
        <taxon>Candidatus Gottesmaniibacteriota</taxon>
    </lineage>
</organism>
<accession>A0A1F6AW63</accession>
<comment type="caution">
    <text evidence="1">The sequence shown here is derived from an EMBL/GenBank/DDBJ whole genome shotgun (WGS) entry which is preliminary data.</text>
</comment>
<dbReference type="STRING" id="1798396.A2973_01345"/>